<evidence type="ECO:0000313" key="7">
    <source>
        <dbReference type="EMBL" id="KIO24852.1"/>
    </source>
</evidence>
<dbReference type="SUPFAM" id="SSF46565">
    <property type="entry name" value="Chaperone J-domain"/>
    <property type="match status" value="1"/>
</dbReference>
<dbReference type="GO" id="GO:0071218">
    <property type="term" value="P:cellular response to misfolded protein"/>
    <property type="evidence" value="ECO:0007669"/>
    <property type="project" value="TreeGrafter"/>
</dbReference>
<dbReference type="InterPro" id="IPR051100">
    <property type="entry name" value="DnaJ_subfamily_B/C"/>
</dbReference>
<organism evidence="7 8">
    <name type="scientific">Tulasnella calospora MUT 4182</name>
    <dbReference type="NCBI Taxonomy" id="1051891"/>
    <lineage>
        <taxon>Eukaryota</taxon>
        <taxon>Fungi</taxon>
        <taxon>Dikarya</taxon>
        <taxon>Basidiomycota</taxon>
        <taxon>Agaricomycotina</taxon>
        <taxon>Agaricomycetes</taxon>
        <taxon>Cantharellales</taxon>
        <taxon>Tulasnellaceae</taxon>
        <taxon>Tulasnella</taxon>
    </lineage>
</organism>
<dbReference type="Gene3D" id="1.10.287.110">
    <property type="entry name" value="DnaJ domain"/>
    <property type="match status" value="1"/>
</dbReference>
<dbReference type="Proteomes" id="UP000054248">
    <property type="component" value="Unassembled WGS sequence"/>
</dbReference>
<dbReference type="OrthoDB" id="1507364at2759"/>
<keyword evidence="2" id="KW-0812">Transmembrane</keyword>
<proteinExistence type="predicted"/>
<dbReference type="GO" id="GO:0030544">
    <property type="term" value="F:Hsp70 protein binding"/>
    <property type="evidence" value="ECO:0007669"/>
    <property type="project" value="TreeGrafter"/>
</dbReference>
<evidence type="ECO:0000313" key="8">
    <source>
        <dbReference type="Proteomes" id="UP000054248"/>
    </source>
</evidence>
<dbReference type="SMART" id="SM00271">
    <property type="entry name" value="DnaJ"/>
    <property type="match status" value="1"/>
</dbReference>
<dbReference type="EMBL" id="KN823053">
    <property type="protein sequence ID" value="KIO24852.1"/>
    <property type="molecule type" value="Genomic_DNA"/>
</dbReference>
<sequence>MEVNKDEAQRCLSIANTHVQSGNLTSALKFVKKSIALYSTPTAVDLLAKITEAQEKETSSPGAGSSSSQSEAKATGAEAHPTASSTSKRHHTSTPASEDTSAPKRQYTQEQVTVVKRVRACKATAYYEILELEKDCDEDGIKKAYRKLALKLHPDKNQAPGADEAFKMVSTAFTILSDPQKRAVYDSNPNVDPTMRGGGGGGFDPSMFAGRPGGFGNGGFQAEMSPEDLFNFIFGGGQGGFGGPAFVSFAFGPGGFQTVNLGGPGRTRRRRQAQAEQEAAQNAQPLTEGQKLVKTLTQLAPLLFFLLFSLLSSFPDMFGTSNPPPRFSFQPSTQFSHERYTANLNVPYYVQPEAFHSHRIWDEVPQDQRRSKDATTKKVKLFEYDVERAYVNMLHNQCAIAEQNRGQQIEQATGFFGIGADWDEVKRLKGETFESCTKLNELRRRGYRPG</sequence>
<evidence type="ECO:0000256" key="1">
    <source>
        <dbReference type="ARBA" id="ARBA00004167"/>
    </source>
</evidence>
<feature type="compositionally biased region" description="Low complexity" evidence="5">
    <location>
        <begin position="59"/>
        <end position="76"/>
    </location>
</feature>
<name>A0A0C3LU25_9AGAM</name>
<evidence type="ECO:0000256" key="4">
    <source>
        <dbReference type="ARBA" id="ARBA00023136"/>
    </source>
</evidence>
<dbReference type="Pfam" id="PF09320">
    <property type="entry name" value="DUF1977"/>
    <property type="match status" value="1"/>
</dbReference>
<dbReference type="HOGENOM" id="CLU_043579_2_0_1"/>
<protein>
    <recommendedName>
        <fullName evidence="6">J domain-containing protein</fullName>
    </recommendedName>
</protein>
<keyword evidence="4" id="KW-0472">Membrane</keyword>
<dbReference type="InterPro" id="IPR001623">
    <property type="entry name" value="DnaJ_domain"/>
</dbReference>
<reference evidence="8" key="2">
    <citation type="submission" date="2015-01" db="EMBL/GenBank/DDBJ databases">
        <title>Evolutionary Origins and Diversification of the Mycorrhizal Mutualists.</title>
        <authorList>
            <consortium name="DOE Joint Genome Institute"/>
            <consortium name="Mycorrhizal Genomics Consortium"/>
            <person name="Kohler A."/>
            <person name="Kuo A."/>
            <person name="Nagy L.G."/>
            <person name="Floudas D."/>
            <person name="Copeland A."/>
            <person name="Barry K.W."/>
            <person name="Cichocki N."/>
            <person name="Veneault-Fourrey C."/>
            <person name="LaButti K."/>
            <person name="Lindquist E.A."/>
            <person name="Lipzen A."/>
            <person name="Lundell T."/>
            <person name="Morin E."/>
            <person name="Murat C."/>
            <person name="Riley R."/>
            <person name="Ohm R."/>
            <person name="Sun H."/>
            <person name="Tunlid A."/>
            <person name="Henrissat B."/>
            <person name="Grigoriev I.V."/>
            <person name="Hibbett D.S."/>
            <person name="Martin F."/>
        </authorList>
    </citation>
    <scope>NUCLEOTIDE SEQUENCE [LARGE SCALE GENOMIC DNA]</scope>
    <source>
        <strain evidence="8">MUT 4182</strain>
    </source>
</reference>
<feature type="domain" description="J" evidence="6">
    <location>
        <begin position="125"/>
        <end position="189"/>
    </location>
</feature>
<feature type="region of interest" description="Disordered" evidence="5">
    <location>
        <begin position="54"/>
        <end position="110"/>
    </location>
</feature>
<dbReference type="InterPro" id="IPR015399">
    <property type="entry name" value="DUF1977_DnaJ-like"/>
</dbReference>
<dbReference type="AlphaFoldDB" id="A0A0C3LU25"/>
<dbReference type="InterPro" id="IPR036869">
    <property type="entry name" value="J_dom_sf"/>
</dbReference>
<dbReference type="PANTHER" id="PTHR43908:SF3">
    <property type="entry name" value="AT29763P-RELATED"/>
    <property type="match status" value="1"/>
</dbReference>
<evidence type="ECO:0000256" key="3">
    <source>
        <dbReference type="ARBA" id="ARBA00022989"/>
    </source>
</evidence>
<dbReference type="STRING" id="1051891.A0A0C3LU25"/>
<comment type="subcellular location">
    <subcellularLocation>
        <location evidence="1">Membrane</location>
        <topology evidence="1">Single-pass membrane protein</topology>
    </subcellularLocation>
</comment>
<dbReference type="GO" id="GO:0005789">
    <property type="term" value="C:endoplasmic reticulum membrane"/>
    <property type="evidence" value="ECO:0007669"/>
    <property type="project" value="TreeGrafter"/>
</dbReference>
<evidence type="ECO:0000256" key="2">
    <source>
        <dbReference type="ARBA" id="ARBA00022692"/>
    </source>
</evidence>
<evidence type="ECO:0000259" key="6">
    <source>
        <dbReference type="PROSITE" id="PS50076"/>
    </source>
</evidence>
<dbReference type="PRINTS" id="PR00625">
    <property type="entry name" value="JDOMAIN"/>
</dbReference>
<dbReference type="Pfam" id="PF00226">
    <property type="entry name" value="DnaJ"/>
    <property type="match status" value="1"/>
</dbReference>
<dbReference type="PANTHER" id="PTHR43908">
    <property type="entry name" value="AT29763P-RELATED"/>
    <property type="match status" value="1"/>
</dbReference>
<dbReference type="PROSITE" id="PS50076">
    <property type="entry name" value="DNAJ_2"/>
    <property type="match status" value="1"/>
</dbReference>
<accession>A0A0C3LU25</accession>
<gene>
    <name evidence="7" type="ORF">M407DRAFT_76444</name>
</gene>
<reference evidence="7 8" key="1">
    <citation type="submission" date="2014-04" db="EMBL/GenBank/DDBJ databases">
        <authorList>
            <consortium name="DOE Joint Genome Institute"/>
            <person name="Kuo A."/>
            <person name="Girlanda M."/>
            <person name="Perotto S."/>
            <person name="Kohler A."/>
            <person name="Nagy L.G."/>
            <person name="Floudas D."/>
            <person name="Copeland A."/>
            <person name="Barry K.W."/>
            <person name="Cichocki N."/>
            <person name="Veneault-Fourrey C."/>
            <person name="LaButti K."/>
            <person name="Lindquist E.A."/>
            <person name="Lipzen A."/>
            <person name="Lundell T."/>
            <person name="Morin E."/>
            <person name="Murat C."/>
            <person name="Sun H."/>
            <person name="Tunlid A."/>
            <person name="Henrissat B."/>
            <person name="Grigoriev I.V."/>
            <person name="Hibbett D.S."/>
            <person name="Martin F."/>
            <person name="Nordberg H.P."/>
            <person name="Cantor M.N."/>
            <person name="Hua S.X."/>
        </authorList>
    </citation>
    <scope>NUCLEOTIDE SEQUENCE [LARGE SCALE GENOMIC DNA]</scope>
    <source>
        <strain evidence="7 8">MUT 4182</strain>
    </source>
</reference>
<dbReference type="CDD" id="cd06257">
    <property type="entry name" value="DnaJ"/>
    <property type="match status" value="1"/>
</dbReference>
<evidence type="ECO:0000256" key="5">
    <source>
        <dbReference type="SAM" id="MobiDB-lite"/>
    </source>
</evidence>
<keyword evidence="3" id="KW-1133">Transmembrane helix</keyword>
<keyword evidence="8" id="KW-1185">Reference proteome</keyword>